<keyword evidence="1" id="KW-1133">Transmembrane helix</keyword>
<name>A0ABV0RHL9_9TELE</name>
<comment type="caution">
    <text evidence="2">The sequence shown here is derived from an EMBL/GenBank/DDBJ whole genome shotgun (WGS) entry which is preliminary data.</text>
</comment>
<sequence>MGCMTHMEELQSVELSPSSILLSPKAPLAIYLPLLMPLDPLHHTSTELPLQWHALQLLWLILSSFMKMATFQFFLILHFYNSSITATETATEHQKKQVDIQR</sequence>
<feature type="transmembrane region" description="Helical" evidence="1">
    <location>
        <begin position="57"/>
        <end position="80"/>
    </location>
</feature>
<accession>A0ABV0RHL9</accession>
<gene>
    <name evidence="2" type="ORF">XENOCAPTIV_016397</name>
</gene>
<evidence type="ECO:0000313" key="3">
    <source>
        <dbReference type="Proteomes" id="UP001434883"/>
    </source>
</evidence>
<keyword evidence="1" id="KW-0812">Transmembrane</keyword>
<keyword evidence="3" id="KW-1185">Reference proteome</keyword>
<evidence type="ECO:0000313" key="2">
    <source>
        <dbReference type="EMBL" id="MEQ2207655.1"/>
    </source>
</evidence>
<keyword evidence="1" id="KW-0472">Membrane</keyword>
<proteinExistence type="predicted"/>
<evidence type="ECO:0000256" key="1">
    <source>
        <dbReference type="SAM" id="Phobius"/>
    </source>
</evidence>
<organism evidence="2 3">
    <name type="scientific">Xenoophorus captivus</name>
    <dbReference type="NCBI Taxonomy" id="1517983"/>
    <lineage>
        <taxon>Eukaryota</taxon>
        <taxon>Metazoa</taxon>
        <taxon>Chordata</taxon>
        <taxon>Craniata</taxon>
        <taxon>Vertebrata</taxon>
        <taxon>Euteleostomi</taxon>
        <taxon>Actinopterygii</taxon>
        <taxon>Neopterygii</taxon>
        <taxon>Teleostei</taxon>
        <taxon>Neoteleostei</taxon>
        <taxon>Acanthomorphata</taxon>
        <taxon>Ovalentaria</taxon>
        <taxon>Atherinomorphae</taxon>
        <taxon>Cyprinodontiformes</taxon>
        <taxon>Goodeidae</taxon>
        <taxon>Xenoophorus</taxon>
    </lineage>
</organism>
<protein>
    <submittedName>
        <fullName evidence="2">Uncharacterized protein</fullName>
    </submittedName>
</protein>
<dbReference type="Proteomes" id="UP001434883">
    <property type="component" value="Unassembled WGS sequence"/>
</dbReference>
<reference evidence="2 3" key="1">
    <citation type="submission" date="2021-06" db="EMBL/GenBank/DDBJ databases">
        <authorList>
            <person name="Palmer J.M."/>
        </authorList>
    </citation>
    <scope>NUCLEOTIDE SEQUENCE [LARGE SCALE GENOMIC DNA]</scope>
    <source>
        <strain evidence="2 3">XC_2019</strain>
        <tissue evidence="2">Muscle</tissue>
    </source>
</reference>
<dbReference type="EMBL" id="JAHRIN010045415">
    <property type="protein sequence ID" value="MEQ2207655.1"/>
    <property type="molecule type" value="Genomic_DNA"/>
</dbReference>